<dbReference type="OrthoDB" id="9766758at2"/>
<dbReference type="GO" id="GO:0015768">
    <property type="term" value="P:maltose transport"/>
    <property type="evidence" value="ECO:0007669"/>
    <property type="project" value="TreeGrafter"/>
</dbReference>
<dbReference type="SUPFAM" id="SSF53850">
    <property type="entry name" value="Periplasmic binding protein-like II"/>
    <property type="match status" value="1"/>
</dbReference>
<keyword evidence="3 5" id="KW-0762">Sugar transport</keyword>
<dbReference type="GO" id="GO:0015144">
    <property type="term" value="F:carbohydrate transmembrane transporter activity"/>
    <property type="evidence" value="ECO:0007669"/>
    <property type="project" value="InterPro"/>
</dbReference>
<evidence type="ECO:0000313" key="7">
    <source>
        <dbReference type="Proteomes" id="UP000310506"/>
    </source>
</evidence>
<keyword evidence="7" id="KW-1185">Reference proteome</keyword>
<dbReference type="RefSeq" id="WP_136137650.1">
    <property type="nucleotide sequence ID" value="NZ_SDGV01000024.1"/>
</dbReference>
<dbReference type="PROSITE" id="PS51257">
    <property type="entry name" value="PROKAR_LIPOPROTEIN"/>
    <property type="match status" value="1"/>
</dbReference>
<dbReference type="GO" id="GO:0042956">
    <property type="term" value="P:maltodextrin transmembrane transport"/>
    <property type="evidence" value="ECO:0007669"/>
    <property type="project" value="TreeGrafter"/>
</dbReference>
<proteinExistence type="inferred from homology"/>
<keyword evidence="4 5" id="KW-0732">Signal</keyword>
<protein>
    <recommendedName>
        <fullName evidence="5">Maltodextrin-binding protein</fullName>
    </recommendedName>
</protein>
<dbReference type="AlphaFoldDB" id="A0A4S3B209"/>
<evidence type="ECO:0000256" key="5">
    <source>
        <dbReference type="RuleBase" id="RU365005"/>
    </source>
</evidence>
<name>A0A4S3B209_9ENTE</name>
<evidence type="ECO:0000313" key="6">
    <source>
        <dbReference type="EMBL" id="THB60428.1"/>
    </source>
</evidence>
<keyword evidence="5" id="KW-1003">Cell membrane</keyword>
<dbReference type="Proteomes" id="UP000310506">
    <property type="component" value="Unassembled WGS sequence"/>
</dbReference>
<feature type="chain" id="PRO_5039761989" description="Maltodextrin-binding protein" evidence="5">
    <location>
        <begin position="24"/>
        <end position="421"/>
    </location>
</feature>
<dbReference type="PANTHER" id="PTHR30061">
    <property type="entry name" value="MALTOSE-BINDING PERIPLASMIC PROTEIN"/>
    <property type="match status" value="1"/>
</dbReference>
<comment type="similarity">
    <text evidence="1 5">Belongs to the bacterial solute-binding protein 1 family.</text>
</comment>
<dbReference type="InterPro" id="IPR006059">
    <property type="entry name" value="SBP"/>
</dbReference>
<dbReference type="Pfam" id="PF13416">
    <property type="entry name" value="SBP_bac_8"/>
    <property type="match status" value="1"/>
</dbReference>
<keyword evidence="5" id="KW-0472">Membrane</keyword>
<dbReference type="PANTHER" id="PTHR30061:SF50">
    <property type="entry name" value="MALTOSE_MALTODEXTRIN-BINDING PERIPLASMIC PROTEIN"/>
    <property type="match status" value="1"/>
</dbReference>
<feature type="signal peptide" evidence="5">
    <location>
        <begin position="1"/>
        <end position="23"/>
    </location>
</feature>
<dbReference type="GO" id="GO:0055052">
    <property type="term" value="C:ATP-binding cassette (ABC) transporter complex, substrate-binding subunit-containing"/>
    <property type="evidence" value="ECO:0007669"/>
    <property type="project" value="TreeGrafter"/>
</dbReference>
<gene>
    <name evidence="6" type="ORF">ESZ54_10690</name>
</gene>
<dbReference type="InterPro" id="IPR006060">
    <property type="entry name" value="Maltose/Cyclodextrin-bd"/>
</dbReference>
<dbReference type="PRINTS" id="PR00181">
    <property type="entry name" value="MALTOSEBP"/>
</dbReference>
<organism evidence="6 7">
    <name type="scientific">Vagococcus silagei</name>
    <dbReference type="NCBI Taxonomy" id="2508885"/>
    <lineage>
        <taxon>Bacteria</taxon>
        <taxon>Bacillati</taxon>
        <taxon>Bacillota</taxon>
        <taxon>Bacilli</taxon>
        <taxon>Lactobacillales</taxon>
        <taxon>Enterococcaceae</taxon>
        <taxon>Vagococcus</taxon>
    </lineage>
</organism>
<dbReference type="Gene3D" id="3.40.190.10">
    <property type="entry name" value="Periplasmic binding protein-like II"/>
    <property type="match status" value="2"/>
</dbReference>
<dbReference type="EMBL" id="SDGV01000024">
    <property type="protein sequence ID" value="THB60428.1"/>
    <property type="molecule type" value="Genomic_DNA"/>
</dbReference>
<dbReference type="GO" id="GO:1901982">
    <property type="term" value="F:maltose binding"/>
    <property type="evidence" value="ECO:0007669"/>
    <property type="project" value="TreeGrafter"/>
</dbReference>
<sequence length="421" mass="46095">MKKGLKRFGLGLLTAGVALTLVACGGSKDKKEASKEDSNTLTVSVDKGYIKYLEKIKGDFEKENKVKVKLVEKDMFDQLDALSLDGPAGKAPDVMMSAYDRLGPLGQQGHLSEVKLTDTSIYDDRDKRQVTVDGKQYGAPAIIETLILYYNKDLIDKAPETFADLEAISKDDKFAFADEKGKNVGFLAKWTDFYSTYGLLSGYGGYVFGKEGTDPKDVGLNNKGSIEGITYATEWFKDVWPKGMMDIKKSQEFIDNQFLGGKTAAIINGPWAAAGYKDGGVNFGTAKIPTLNNGKKYEAFGGGKAWVISNYTKDKDMAQKLIDYLTNEANQKVLYEMTNEVPANGKAKEFASKGDDDLTKAVIEQYESAVPMPNIPEMAEVWTGGENLMFDAASGKQTPKEAADNAVKIIDENIAQKYGKN</sequence>
<keyword evidence="5" id="KW-0449">Lipoprotein</keyword>
<comment type="subcellular location">
    <subcellularLocation>
        <location evidence="5">Cell membrane</location>
        <topology evidence="5">Lipid-anchor</topology>
    </subcellularLocation>
</comment>
<accession>A0A4S3B209</accession>
<reference evidence="6 7" key="1">
    <citation type="submission" date="2019-01" db="EMBL/GenBank/DDBJ databases">
        <title>Vagococcus silagei sp. nov. isolated from brewer's grain.</title>
        <authorList>
            <person name="Guu J.-R."/>
        </authorList>
    </citation>
    <scope>NUCLEOTIDE SEQUENCE [LARGE SCALE GENOMIC DNA]</scope>
    <source>
        <strain evidence="6 7">2B-2</strain>
    </source>
</reference>
<evidence type="ECO:0000256" key="1">
    <source>
        <dbReference type="ARBA" id="ARBA00008520"/>
    </source>
</evidence>
<evidence type="ECO:0000256" key="2">
    <source>
        <dbReference type="ARBA" id="ARBA00022448"/>
    </source>
</evidence>
<evidence type="ECO:0000256" key="3">
    <source>
        <dbReference type="ARBA" id="ARBA00022597"/>
    </source>
</evidence>
<evidence type="ECO:0000256" key="4">
    <source>
        <dbReference type="ARBA" id="ARBA00022729"/>
    </source>
</evidence>
<comment type="caution">
    <text evidence="6">The sequence shown here is derived from an EMBL/GenBank/DDBJ whole genome shotgun (WGS) entry which is preliminary data.</text>
</comment>
<keyword evidence="2 5" id="KW-0813">Transport</keyword>